<keyword evidence="1" id="KW-0328">Glycosyltransferase</keyword>
<dbReference type="InterPro" id="IPR004629">
    <property type="entry name" value="WecG_TagA_CpsF"/>
</dbReference>
<dbReference type="PANTHER" id="PTHR34136">
    <property type="match status" value="1"/>
</dbReference>
<evidence type="ECO:0000256" key="1">
    <source>
        <dbReference type="ARBA" id="ARBA00022676"/>
    </source>
</evidence>
<dbReference type="EMBL" id="FPBZ01000004">
    <property type="protein sequence ID" value="SFU45903.1"/>
    <property type="molecule type" value="Genomic_DNA"/>
</dbReference>
<evidence type="ECO:0000313" key="4">
    <source>
        <dbReference type="Proteomes" id="UP000182649"/>
    </source>
</evidence>
<evidence type="ECO:0000256" key="2">
    <source>
        <dbReference type="ARBA" id="ARBA00022679"/>
    </source>
</evidence>
<reference evidence="3 4" key="1">
    <citation type="submission" date="2016-10" db="EMBL/GenBank/DDBJ databases">
        <authorList>
            <person name="de Groot N.N."/>
        </authorList>
    </citation>
    <scope>NUCLEOTIDE SEQUENCE [LARGE SCALE GENOMIC DNA]</scope>
    <source>
        <strain evidence="3 4">Nl14</strain>
    </source>
</reference>
<dbReference type="NCBIfam" id="TIGR00696">
    <property type="entry name" value="wecG_tagA_cpsF"/>
    <property type="match status" value="1"/>
</dbReference>
<dbReference type="CDD" id="cd06533">
    <property type="entry name" value="Glyco_transf_WecG_TagA"/>
    <property type="match status" value="1"/>
</dbReference>
<dbReference type="Proteomes" id="UP000182649">
    <property type="component" value="Unassembled WGS sequence"/>
</dbReference>
<dbReference type="AlphaFoldDB" id="A0A1I7GBU4"/>
<proteinExistence type="predicted"/>
<organism evidence="3 4">
    <name type="scientific">Nitrosospira multiformis</name>
    <dbReference type="NCBI Taxonomy" id="1231"/>
    <lineage>
        <taxon>Bacteria</taxon>
        <taxon>Pseudomonadati</taxon>
        <taxon>Pseudomonadota</taxon>
        <taxon>Betaproteobacteria</taxon>
        <taxon>Nitrosomonadales</taxon>
        <taxon>Nitrosomonadaceae</taxon>
        <taxon>Nitrosospira</taxon>
    </lineage>
</organism>
<dbReference type="RefSeq" id="WP_074973866.1">
    <property type="nucleotide sequence ID" value="NZ_FPBZ01000004.1"/>
</dbReference>
<dbReference type="PANTHER" id="PTHR34136:SF1">
    <property type="entry name" value="UDP-N-ACETYL-D-MANNOSAMINURONIC ACID TRANSFERASE"/>
    <property type="match status" value="1"/>
</dbReference>
<gene>
    <name evidence="3" type="ORF">SAMN05216417_10497</name>
</gene>
<dbReference type="OrthoDB" id="433681at2"/>
<sequence length="254" mass="29072">MNQKAERLTTTVLHTPIDVLTWVTVIGRIQHWAALRQSRYVCVCNVHSVVTARQDIFFQKALYAADMATADGAPIAWMLRRRGFPQQQRINGPDLMWLYCEQAAKCGEAIYLYGGSPETLNALQERLIKAFPGLKIAGAVSPPFRPLTDEEDQAEVVRINNSGARTVWVSLGCPKQEKWMASHKGRVNAVMIGVGAAFDYHAETITRAPLWMQKAGLEWLFRLIQEPRRLWKRYLITNTLFIWFTLHQLFSQER</sequence>
<evidence type="ECO:0000313" key="3">
    <source>
        <dbReference type="EMBL" id="SFU45903.1"/>
    </source>
</evidence>
<dbReference type="GO" id="GO:0016758">
    <property type="term" value="F:hexosyltransferase activity"/>
    <property type="evidence" value="ECO:0007669"/>
    <property type="project" value="TreeGrafter"/>
</dbReference>
<protein>
    <submittedName>
        <fullName evidence="3">N-acetylglucosaminyldiphosphoundecaprenol N-acetyl-beta-D-mannosaminyltransferase</fullName>
    </submittedName>
</protein>
<name>A0A1I7GBU4_9PROT</name>
<dbReference type="Pfam" id="PF03808">
    <property type="entry name" value="Glyco_tran_WecG"/>
    <property type="match status" value="1"/>
</dbReference>
<accession>A0A1I7GBU4</accession>
<keyword evidence="2 3" id="KW-0808">Transferase</keyword>